<evidence type="ECO:0000256" key="4">
    <source>
        <dbReference type="SAM" id="MobiDB-lite"/>
    </source>
</evidence>
<dbReference type="Pfam" id="PF20147">
    <property type="entry name" value="Crinkler"/>
    <property type="match status" value="1"/>
</dbReference>
<evidence type="ECO:0000313" key="7">
    <source>
        <dbReference type="Proteomes" id="UP000193648"/>
    </source>
</evidence>
<dbReference type="OrthoDB" id="2304312at2759"/>
<proteinExistence type="predicted"/>
<evidence type="ECO:0000259" key="5">
    <source>
        <dbReference type="Pfam" id="PF20147"/>
    </source>
</evidence>
<dbReference type="GeneID" id="33561791"/>
<gene>
    <name evidence="6" type="ORF">BCR41DRAFT_209366</name>
</gene>
<dbReference type="InParanoid" id="A0A1Y2GC04"/>
<dbReference type="GO" id="GO:0005576">
    <property type="term" value="C:extracellular region"/>
    <property type="evidence" value="ECO:0007669"/>
    <property type="project" value="UniProtKB-SubCell"/>
</dbReference>
<keyword evidence="7" id="KW-1185">Reference proteome</keyword>
<evidence type="ECO:0000256" key="1">
    <source>
        <dbReference type="ARBA" id="ARBA00004340"/>
    </source>
</evidence>
<evidence type="ECO:0000256" key="3">
    <source>
        <dbReference type="ARBA" id="ARBA00022525"/>
    </source>
</evidence>
<sequence>MGSGTTTPNGPSRRGSIEREREVEKEPTNLKIYCIVDGEAAPFSVNILSNRSVDELKQAIMAENPNTFKFVDAKDLTLKLIPGGTTKKGLETLSQELLVALDELEELSTYFPKGAAKGRIHIIVKLPPPDIGTDSQEKNGRRSTVYFTFKEDTH</sequence>
<comment type="subcellular location">
    <subcellularLocation>
        <location evidence="1">Host cell</location>
    </subcellularLocation>
    <subcellularLocation>
        <location evidence="2">Secreted</location>
    </subcellularLocation>
</comment>
<dbReference type="InterPro" id="IPR045379">
    <property type="entry name" value="Crinkler_N"/>
</dbReference>
<name>A0A1Y2GC04_9FUNG</name>
<dbReference type="GO" id="GO:0043657">
    <property type="term" value="C:host cell"/>
    <property type="evidence" value="ECO:0007669"/>
    <property type="project" value="UniProtKB-SubCell"/>
</dbReference>
<feature type="domain" description="Crinkler effector protein N-terminal" evidence="5">
    <location>
        <begin position="30"/>
        <end position="125"/>
    </location>
</feature>
<organism evidence="6 7">
    <name type="scientific">Lobosporangium transversale</name>
    <dbReference type="NCBI Taxonomy" id="64571"/>
    <lineage>
        <taxon>Eukaryota</taxon>
        <taxon>Fungi</taxon>
        <taxon>Fungi incertae sedis</taxon>
        <taxon>Mucoromycota</taxon>
        <taxon>Mortierellomycotina</taxon>
        <taxon>Mortierellomycetes</taxon>
        <taxon>Mortierellales</taxon>
        <taxon>Mortierellaceae</taxon>
        <taxon>Lobosporangium</taxon>
    </lineage>
</organism>
<protein>
    <recommendedName>
        <fullName evidence="5">Crinkler effector protein N-terminal domain-containing protein</fullName>
    </recommendedName>
</protein>
<dbReference type="RefSeq" id="XP_021876195.1">
    <property type="nucleotide sequence ID" value="XM_022019947.1"/>
</dbReference>
<feature type="region of interest" description="Disordered" evidence="4">
    <location>
        <begin position="1"/>
        <end position="24"/>
    </location>
</feature>
<accession>A0A1Y2GC04</accession>
<comment type="caution">
    <text evidence="6">The sequence shown here is derived from an EMBL/GenBank/DDBJ whole genome shotgun (WGS) entry which is preliminary data.</text>
</comment>
<dbReference type="Proteomes" id="UP000193648">
    <property type="component" value="Unassembled WGS sequence"/>
</dbReference>
<feature type="compositionally biased region" description="Polar residues" evidence="4">
    <location>
        <begin position="1"/>
        <end position="10"/>
    </location>
</feature>
<evidence type="ECO:0000256" key="2">
    <source>
        <dbReference type="ARBA" id="ARBA00004613"/>
    </source>
</evidence>
<dbReference type="EMBL" id="MCFF01000062">
    <property type="protein sequence ID" value="ORZ01942.1"/>
    <property type="molecule type" value="Genomic_DNA"/>
</dbReference>
<dbReference type="AlphaFoldDB" id="A0A1Y2GC04"/>
<evidence type="ECO:0000313" key="6">
    <source>
        <dbReference type="EMBL" id="ORZ01942.1"/>
    </source>
</evidence>
<reference evidence="6 7" key="1">
    <citation type="submission" date="2016-07" db="EMBL/GenBank/DDBJ databases">
        <title>Pervasive Adenine N6-methylation of Active Genes in Fungi.</title>
        <authorList>
            <consortium name="DOE Joint Genome Institute"/>
            <person name="Mondo S.J."/>
            <person name="Dannebaum R.O."/>
            <person name="Kuo R.C."/>
            <person name="Labutti K."/>
            <person name="Haridas S."/>
            <person name="Kuo A."/>
            <person name="Salamov A."/>
            <person name="Ahrendt S.R."/>
            <person name="Lipzen A."/>
            <person name="Sullivan W."/>
            <person name="Andreopoulos W.B."/>
            <person name="Clum A."/>
            <person name="Lindquist E."/>
            <person name="Daum C."/>
            <person name="Ramamoorthy G.K."/>
            <person name="Gryganskyi A."/>
            <person name="Culley D."/>
            <person name="Magnuson J.K."/>
            <person name="James T.Y."/>
            <person name="O'Malley M.A."/>
            <person name="Stajich J.E."/>
            <person name="Spatafora J.W."/>
            <person name="Visel A."/>
            <person name="Grigoriev I.V."/>
        </authorList>
    </citation>
    <scope>NUCLEOTIDE SEQUENCE [LARGE SCALE GENOMIC DNA]</scope>
    <source>
        <strain evidence="6 7">NRRL 3116</strain>
    </source>
</reference>
<feature type="compositionally biased region" description="Basic and acidic residues" evidence="4">
    <location>
        <begin position="15"/>
        <end position="24"/>
    </location>
</feature>
<keyword evidence="3" id="KW-0964">Secreted</keyword>